<dbReference type="GO" id="GO:0009982">
    <property type="term" value="F:pseudouridine synthase activity"/>
    <property type="evidence" value="ECO:0007669"/>
    <property type="project" value="InterPro"/>
</dbReference>
<evidence type="ECO:0000313" key="7">
    <source>
        <dbReference type="Proteomes" id="UP000799772"/>
    </source>
</evidence>
<gene>
    <name evidence="6" type="ORF">NA57DRAFT_44232</name>
</gene>
<dbReference type="Pfam" id="PF01416">
    <property type="entry name" value="PseudoU_synth_1"/>
    <property type="match status" value="1"/>
</dbReference>
<keyword evidence="3" id="KW-0413">Isomerase</keyword>
<comment type="caution">
    <text evidence="6">The sequence shown here is derived from an EMBL/GenBank/DDBJ whole genome shotgun (WGS) entry which is preliminary data.</text>
</comment>
<dbReference type="AlphaFoldDB" id="A0A9P4I695"/>
<dbReference type="Proteomes" id="UP000799772">
    <property type="component" value="Unassembled WGS sequence"/>
</dbReference>
<reference evidence="6" key="1">
    <citation type="journal article" date="2020" name="Stud. Mycol.">
        <title>101 Dothideomycetes genomes: a test case for predicting lifestyles and emergence of pathogens.</title>
        <authorList>
            <person name="Haridas S."/>
            <person name="Albert R."/>
            <person name="Binder M."/>
            <person name="Bloem J."/>
            <person name="Labutti K."/>
            <person name="Salamov A."/>
            <person name="Andreopoulos B."/>
            <person name="Baker S."/>
            <person name="Barry K."/>
            <person name="Bills G."/>
            <person name="Bluhm B."/>
            <person name="Cannon C."/>
            <person name="Castanera R."/>
            <person name="Culley D."/>
            <person name="Daum C."/>
            <person name="Ezra D."/>
            <person name="Gonzalez J."/>
            <person name="Henrissat B."/>
            <person name="Kuo A."/>
            <person name="Liang C."/>
            <person name="Lipzen A."/>
            <person name="Lutzoni F."/>
            <person name="Magnuson J."/>
            <person name="Mondo S."/>
            <person name="Nolan M."/>
            <person name="Ohm R."/>
            <person name="Pangilinan J."/>
            <person name="Park H.-J."/>
            <person name="Ramirez L."/>
            <person name="Alfaro M."/>
            <person name="Sun H."/>
            <person name="Tritt A."/>
            <person name="Yoshinaga Y."/>
            <person name="Zwiers L.-H."/>
            <person name="Turgeon B."/>
            <person name="Goodwin S."/>
            <person name="Spatafora J."/>
            <person name="Crous P."/>
            <person name="Grigoriev I."/>
        </authorList>
    </citation>
    <scope>NUCLEOTIDE SEQUENCE</scope>
    <source>
        <strain evidence="6">CBS 133067</strain>
    </source>
</reference>
<accession>A0A9P4I695</accession>
<feature type="domain" description="Pseudouridine synthase I TruA alpha/beta" evidence="5">
    <location>
        <begin position="278"/>
        <end position="409"/>
    </location>
</feature>
<dbReference type="EMBL" id="ML978131">
    <property type="protein sequence ID" value="KAF2095765.1"/>
    <property type="molecule type" value="Genomic_DNA"/>
</dbReference>
<proteinExistence type="inferred from homology"/>
<evidence type="ECO:0000256" key="3">
    <source>
        <dbReference type="ARBA" id="ARBA00023235"/>
    </source>
</evidence>
<sequence>MSQYRGWSHDDLVKRVMDLESQLRSQTEVVKDRSYTANETIISTFSPKKRKAKKSIDPSRYSTHHVALKLAYLGANYNGFEHHANNTTALPTIEEELWRAMMKACLIFPSESKDGDSTTESQADWDRERWEREVTWAGCDYSKCGRTDRGVSAFGQVIGIRMRSNRPLPKRNLTAETSGIRENGHINGDEETVSEAEEVAESFDPIRDELNYPAILNRILPPDIRIIAWCPVPSPDFSARFSCRERRYRYFFTQPAFLPCPSSQSQSSFLDIDAMRQAASHLVGTNDFRNFCKVDASKQITNFIRRITHASIEEVSSPDMPSYFAGPEFIRNREQHLKVYALHLHGSAFLWHQVRCIMAILFFVGQRLEKPSVIQGMLDMSENGAGRGGKPRYEMADELPLVLWDCVFPDLSESDVPLDLTQGHLQDAIPWIYVGEQGVFGNGSVDAASFDAQWGRNGIMDSLWRQWRERKMHELLAAALMDHASRSGRQEAEEQRNGNDVPDQSSRAGKPSTLIYDGGSGSRAVGKYLPLLQRERMEPVEVINERYAKRKGLGTPEVVEAGNSEDADE</sequence>
<dbReference type="Gene3D" id="3.30.70.580">
    <property type="entry name" value="Pseudouridine synthase I, catalytic domain, N-terminal subdomain"/>
    <property type="match status" value="1"/>
</dbReference>
<feature type="region of interest" description="Disordered" evidence="4">
    <location>
        <begin position="546"/>
        <end position="569"/>
    </location>
</feature>
<evidence type="ECO:0000256" key="1">
    <source>
        <dbReference type="ARBA" id="ARBA00009375"/>
    </source>
</evidence>
<dbReference type="OrthoDB" id="25767at2759"/>
<dbReference type="PANTHER" id="PTHR11142:SF5">
    <property type="entry name" value="TRNA PSEUDOURIDINE(38_39) SYNTHASE"/>
    <property type="match status" value="1"/>
</dbReference>
<dbReference type="GO" id="GO:0003723">
    <property type="term" value="F:RNA binding"/>
    <property type="evidence" value="ECO:0007669"/>
    <property type="project" value="InterPro"/>
</dbReference>
<dbReference type="NCBIfam" id="TIGR00071">
    <property type="entry name" value="hisT_truA"/>
    <property type="match status" value="1"/>
</dbReference>
<comment type="similarity">
    <text evidence="1">Belongs to the tRNA pseudouridine synthase TruA family.</text>
</comment>
<dbReference type="Gene3D" id="3.30.70.660">
    <property type="entry name" value="Pseudouridine synthase I, catalytic domain, C-terminal subdomain"/>
    <property type="match status" value="1"/>
</dbReference>
<name>A0A9P4I695_9PEZI</name>
<dbReference type="InterPro" id="IPR001406">
    <property type="entry name" value="PsdUridine_synth_TruA"/>
</dbReference>
<keyword evidence="2" id="KW-0819">tRNA processing</keyword>
<dbReference type="SUPFAM" id="SSF55120">
    <property type="entry name" value="Pseudouridine synthase"/>
    <property type="match status" value="1"/>
</dbReference>
<dbReference type="HAMAP" id="MF_00171">
    <property type="entry name" value="TruA"/>
    <property type="match status" value="1"/>
</dbReference>
<dbReference type="InterPro" id="IPR020097">
    <property type="entry name" value="PsdUridine_synth_TruA_a/b_dom"/>
</dbReference>
<dbReference type="InterPro" id="IPR020103">
    <property type="entry name" value="PsdUridine_synth_cat_dom_sf"/>
</dbReference>
<feature type="region of interest" description="Disordered" evidence="4">
    <location>
        <begin position="484"/>
        <end position="519"/>
    </location>
</feature>
<evidence type="ECO:0000256" key="2">
    <source>
        <dbReference type="ARBA" id="ARBA00022694"/>
    </source>
</evidence>
<dbReference type="GO" id="GO:0005737">
    <property type="term" value="C:cytoplasm"/>
    <property type="evidence" value="ECO:0007669"/>
    <property type="project" value="TreeGrafter"/>
</dbReference>
<keyword evidence="7" id="KW-1185">Reference proteome</keyword>
<evidence type="ECO:0000259" key="5">
    <source>
        <dbReference type="Pfam" id="PF01416"/>
    </source>
</evidence>
<dbReference type="PANTHER" id="PTHR11142">
    <property type="entry name" value="PSEUDOURIDYLATE SYNTHASE"/>
    <property type="match status" value="1"/>
</dbReference>
<evidence type="ECO:0000256" key="4">
    <source>
        <dbReference type="SAM" id="MobiDB-lite"/>
    </source>
</evidence>
<dbReference type="GO" id="GO:1990481">
    <property type="term" value="P:mRNA pseudouridine synthesis"/>
    <property type="evidence" value="ECO:0007669"/>
    <property type="project" value="TreeGrafter"/>
</dbReference>
<dbReference type="InterPro" id="IPR020094">
    <property type="entry name" value="TruA/RsuA/RluB/E/F_N"/>
</dbReference>
<dbReference type="GO" id="GO:0031119">
    <property type="term" value="P:tRNA pseudouridine synthesis"/>
    <property type="evidence" value="ECO:0007669"/>
    <property type="project" value="TreeGrafter"/>
</dbReference>
<dbReference type="InterPro" id="IPR020095">
    <property type="entry name" value="PsdUridine_synth_TruA_C"/>
</dbReference>
<evidence type="ECO:0000313" key="6">
    <source>
        <dbReference type="EMBL" id="KAF2095765.1"/>
    </source>
</evidence>
<organism evidence="6 7">
    <name type="scientific">Rhizodiscina lignyota</name>
    <dbReference type="NCBI Taxonomy" id="1504668"/>
    <lineage>
        <taxon>Eukaryota</taxon>
        <taxon>Fungi</taxon>
        <taxon>Dikarya</taxon>
        <taxon>Ascomycota</taxon>
        <taxon>Pezizomycotina</taxon>
        <taxon>Dothideomycetes</taxon>
        <taxon>Pleosporomycetidae</taxon>
        <taxon>Aulographales</taxon>
        <taxon>Rhizodiscinaceae</taxon>
        <taxon>Rhizodiscina</taxon>
    </lineage>
</organism>
<protein>
    <submittedName>
        <fullName evidence="6">Pseudouridylate synthase-like protein 3</fullName>
    </submittedName>
</protein>
<dbReference type="GO" id="GO:0005634">
    <property type="term" value="C:nucleus"/>
    <property type="evidence" value="ECO:0007669"/>
    <property type="project" value="TreeGrafter"/>
</dbReference>
<feature type="compositionally biased region" description="Basic and acidic residues" evidence="4">
    <location>
        <begin position="484"/>
        <end position="497"/>
    </location>
</feature>